<sequence>MRTDAARRPDIPAPITTTFFLSSGPGSLATDADSSSTKAVDALAELARICFPRPEQRLDGFSELAHMREVR</sequence>
<reference evidence="1" key="1">
    <citation type="journal article" date="2020" name="Stud. Mycol.">
        <title>101 Dothideomycetes genomes: a test case for predicting lifestyles and emergence of pathogens.</title>
        <authorList>
            <person name="Haridas S."/>
            <person name="Albert R."/>
            <person name="Binder M."/>
            <person name="Bloem J."/>
            <person name="Labutti K."/>
            <person name="Salamov A."/>
            <person name="Andreopoulos B."/>
            <person name="Baker S."/>
            <person name="Barry K."/>
            <person name="Bills G."/>
            <person name="Bluhm B."/>
            <person name="Cannon C."/>
            <person name="Castanera R."/>
            <person name="Culley D."/>
            <person name="Daum C."/>
            <person name="Ezra D."/>
            <person name="Gonzalez J."/>
            <person name="Henrissat B."/>
            <person name="Kuo A."/>
            <person name="Liang C."/>
            <person name="Lipzen A."/>
            <person name="Lutzoni F."/>
            <person name="Magnuson J."/>
            <person name="Mondo S."/>
            <person name="Nolan M."/>
            <person name="Ohm R."/>
            <person name="Pangilinan J."/>
            <person name="Park H.-J."/>
            <person name="Ramirez L."/>
            <person name="Alfaro M."/>
            <person name="Sun H."/>
            <person name="Tritt A."/>
            <person name="Yoshinaga Y."/>
            <person name="Zwiers L.-H."/>
            <person name="Turgeon B."/>
            <person name="Goodwin S."/>
            <person name="Spatafora J."/>
            <person name="Crous P."/>
            <person name="Grigoriev I."/>
        </authorList>
    </citation>
    <scope>NUCLEOTIDE SEQUENCE</scope>
    <source>
        <strain evidence="1">CBS 116435</strain>
    </source>
</reference>
<name>A0A9P4USB0_9PEZI</name>
<protein>
    <submittedName>
        <fullName evidence="1">Uncharacterized protein</fullName>
    </submittedName>
</protein>
<dbReference type="Proteomes" id="UP000799441">
    <property type="component" value="Unassembled WGS sequence"/>
</dbReference>
<accession>A0A9P4USB0</accession>
<gene>
    <name evidence="1" type="ORF">K431DRAFT_14839</name>
</gene>
<keyword evidence="2" id="KW-1185">Reference proteome</keyword>
<evidence type="ECO:0000313" key="2">
    <source>
        <dbReference type="Proteomes" id="UP000799441"/>
    </source>
</evidence>
<dbReference type="EMBL" id="MU003775">
    <property type="protein sequence ID" value="KAF2723583.1"/>
    <property type="molecule type" value="Genomic_DNA"/>
</dbReference>
<comment type="caution">
    <text evidence="1">The sequence shown here is derived from an EMBL/GenBank/DDBJ whole genome shotgun (WGS) entry which is preliminary data.</text>
</comment>
<proteinExistence type="predicted"/>
<organism evidence="1 2">
    <name type="scientific">Polychaeton citri CBS 116435</name>
    <dbReference type="NCBI Taxonomy" id="1314669"/>
    <lineage>
        <taxon>Eukaryota</taxon>
        <taxon>Fungi</taxon>
        <taxon>Dikarya</taxon>
        <taxon>Ascomycota</taxon>
        <taxon>Pezizomycotina</taxon>
        <taxon>Dothideomycetes</taxon>
        <taxon>Dothideomycetidae</taxon>
        <taxon>Capnodiales</taxon>
        <taxon>Capnodiaceae</taxon>
        <taxon>Polychaeton</taxon>
    </lineage>
</organism>
<dbReference type="AlphaFoldDB" id="A0A9P4USB0"/>
<evidence type="ECO:0000313" key="1">
    <source>
        <dbReference type="EMBL" id="KAF2723583.1"/>
    </source>
</evidence>